<feature type="binding site" evidence="4">
    <location>
        <position position="217"/>
    </location>
    <ligand>
        <name>Mn(2+)</name>
        <dbReference type="ChEBI" id="CHEBI:29035"/>
        <label>1</label>
    </ligand>
</feature>
<dbReference type="PANTHER" id="PTHR11358:SF26">
    <property type="entry name" value="GUANIDINO ACID HYDROLASE, MITOCHONDRIAL"/>
    <property type="match status" value="1"/>
</dbReference>
<dbReference type="GO" id="GO:0046872">
    <property type="term" value="F:metal ion binding"/>
    <property type="evidence" value="ECO:0007669"/>
    <property type="project" value="UniProtKB-KW"/>
</dbReference>
<name>A0A5M6BVT7_9TREE</name>
<dbReference type="AlphaFoldDB" id="A0A5M6BVT7"/>
<dbReference type="Pfam" id="PF00491">
    <property type="entry name" value="Arginase"/>
    <property type="match status" value="1"/>
</dbReference>
<comment type="cofactor">
    <cofactor evidence="4">
        <name>Mn(2+)</name>
        <dbReference type="ChEBI" id="CHEBI:29035"/>
    </cofactor>
    <text evidence="4">Binds 2 manganese ions per subunit.</text>
</comment>
<evidence type="ECO:0000313" key="6">
    <source>
        <dbReference type="EMBL" id="WWD17563.1"/>
    </source>
</evidence>
<feature type="binding site" evidence="4">
    <location>
        <position position="194"/>
    </location>
    <ligand>
        <name>Mn(2+)</name>
        <dbReference type="ChEBI" id="CHEBI:29035"/>
        <label>1</label>
    </ligand>
</feature>
<dbReference type="EMBL" id="CP144053">
    <property type="protein sequence ID" value="WWD17563.1"/>
    <property type="molecule type" value="Genomic_DNA"/>
</dbReference>
<dbReference type="FunFam" id="3.40.800.10:FF:000014">
    <property type="entry name" value="Arginase family protein"/>
    <property type="match status" value="1"/>
</dbReference>
<feature type="binding site" evidence="4">
    <location>
        <position position="317"/>
    </location>
    <ligand>
        <name>Mn(2+)</name>
        <dbReference type="ChEBI" id="CHEBI:29035"/>
        <label>1</label>
    </ligand>
</feature>
<dbReference type="PIRSF" id="PIRSF036979">
    <property type="entry name" value="Arginase"/>
    <property type="match status" value="1"/>
</dbReference>
<dbReference type="GO" id="GO:0008783">
    <property type="term" value="F:agmatinase activity"/>
    <property type="evidence" value="ECO:0007669"/>
    <property type="project" value="TreeGrafter"/>
</dbReference>
<dbReference type="InterPro" id="IPR020855">
    <property type="entry name" value="Ureohydrolase_Mn_BS"/>
</dbReference>
<keyword evidence="3 5" id="KW-0378">Hydrolase</keyword>
<dbReference type="CDD" id="cd11592">
    <property type="entry name" value="Agmatinase_PAH"/>
    <property type="match status" value="1"/>
</dbReference>
<evidence type="ECO:0000256" key="2">
    <source>
        <dbReference type="ARBA" id="ARBA00022723"/>
    </source>
</evidence>
<dbReference type="InterPro" id="IPR006035">
    <property type="entry name" value="Ureohydrolase"/>
</dbReference>
<gene>
    <name evidence="6" type="ORF">CI109_102004</name>
</gene>
<evidence type="ECO:0000256" key="4">
    <source>
        <dbReference type="PIRSR" id="PIRSR036979-1"/>
    </source>
</evidence>
<dbReference type="PROSITE" id="PS01053">
    <property type="entry name" value="ARGINASE_1"/>
    <property type="match status" value="1"/>
</dbReference>
<protein>
    <submittedName>
        <fullName evidence="6">Agmatinase</fullName>
    </submittedName>
</protein>
<feature type="binding site" evidence="4">
    <location>
        <position position="221"/>
    </location>
    <ligand>
        <name>Mn(2+)</name>
        <dbReference type="ChEBI" id="CHEBI:29035"/>
        <label>1</label>
    </ligand>
</feature>
<sequence>MHTSLPAALLTLAATSTTLVLALGSHSHSHSRAESKDGSRLDPWNEIYANTPDLSFSGVTTFAHLPTAKCLDEPEKAYDIALVGIPFDSAVSYRPGARFGPYALRAGSRRQRPERGYTSRLEINPYTSGLDVLDCGDVPVTPFDPATAIKQVNAAYRSLLHHPVKSEEKMKSLNMQKGLDGEYHPRIVALGGDHTIVLPILDAVHEVYGPVSVIHFDAHIDTWNPNRYLGSVSVQADLNHGTFFWHAYEHGFIKPNSSIHAGIRTRFSGPEDLDDDITAGFDLIHTFDIDDHGVDWISDKIKARIGNGPVVISLDVDVMDPSYVPATGTPESGGWTSRELRRILHSLVGLNIVAFDIVELAPAYDTNGEISAIAAADMVYDFLSILALGVDGQEKKFEQVEEGRSVDEL</sequence>
<reference evidence="6" key="1">
    <citation type="submission" date="2017-08" db="EMBL/GenBank/DDBJ databases">
        <authorList>
            <person name="Cuomo C."/>
            <person name="Billmyre B."/>
            <person name="Heitman J."/>
        </authorList>
    </citation>
    <scope>NUCLEOTIDE SEQUENCE</scope>
    <source>
        <strain evidence="6">CBS 12478</strain>
    </source>
</reference>
<keyword evidence="2 4" id="KW-0479">Metal-binding</keyword>
<evidence type="ECO:0000313" key="7">
    <source>
        <dbReference type="Proteomes" id="UP000322225"/>
    </source>
</evidence>
<dbReference type="KEGG" id="ksn:43591852"/>
<dbReference type="RefSeq" id="XP_031858027.1">
    <property type="nucleotide sequence ID" value="XM_032007681.1"/>
</dbReference>
<evidence type="ECO:0000256" key="3">
    <source>
        <dbReference type="ARBA" id="ARBA00022801"/>
    </source>
</evidence>
<dbReference type="InterPro" id="IPR023696">
    <property type="entry name" value="Ureohydrolase_dom_sf"/>
</dbReference>
<dbReference type="PANTHER" id="PTHR11358">
    <property type="entry name" value="ARGINASE/AGMATINASE"/>
    <property type="match status" value="1"/>
</dbReference>
<dbReference type="SUPFAM" id="SSF52768">
    <property type="entry name" value="Arginase/deacetylase"/>
    <property type="match status" value="1"/>
</dbReference>
<dbReference type="Proteomes" id="UP000322225">
    <property type="component" value="Chromosome 3"/>
</dbReference>
<dbReference type="Gene3D" id="3.40.800.10">
    <property type="entry name" value="Ureohydrolase domain"/>
    <property type="match status" value="1"/>
</dbReference>
<dbReference type="GO" id="GO:0033389">
    <property type="term" value="P:putrescine biosynthetic process from arginine, via agmatine"/>
    <property type="evidence" value="ECO:0007669"/>
    <property type="project" value="TreeGrafter"/>
</dbReference>
<reference evidence="6" key="2">
    <citation type="submission" date="2024-01" db="EMBL/GenBank/DDBJ databases">
        <title>Comparative genomics of Cryptococcus and Kwoniella reveals pathogenesis evolution and contrasting modes of karyotype evolution via chromosome fusion or intercentromeric recombination.</title>
        <authorList>
            <person name="Coelho M.A."/>
            <person name="David-Palma M."/>
            <person name="Shea T."/>
            <person name="Bowers K."/>
            <person name="McGinley-Smith S."/>
            <person name="Mohammad A.W."/>
            <person name="Gnirke A."/>
            <person name="Yurkov A.M."/>
            <person name="Nowrousian M."/>
            <person name="Sun S."/>
            <person name="Cuomo C.A."/>
            <person name="Heitman J."/>
        </authorList>
    </citation>
    <scope>NUCLEOTIDE SEQUENCE</scope>
    <source>
        <strain evidence="6">CBS 12478</strain>
    </source>
</reference>
<proteinExistence type="inferred from homology"/>
<organism evidence="6 7">
    <name type="scientific">Kwoniella shandongensis</name>
    <dbReference type="NCBI Taxonomy" id="1734106"/>
    <lineage>
        <taxon>Eukaryota</taxon>
        <taxon>Fungi</taxon>
        <taxon>Dikarya</taxon>
        <taxon>Basidiomycota</taxon>
        <taxon>Agaricomycotina</taxon>
        <taxon>Tremellomycetes</taxon>
        <taxon>Tremellales</taxon>
        <taxon>Cryptococcaceae</taxon>
        <taxon>Kwoniella</taxon>
    </lineage>
</organism>
<accession>A0A5M6BVT7</accession>
<dbReference type="OrthoDB" id="288726at2759"/>
<evidence type="ECO:0000256" key="1">
    <source>
        <dbReference type="ARBA" id="ARBA00009227"/>
    </source>
</evidence>
<dbReference type="PROSITE" id="PS51409">
    <property type="entry name" value="ARGINASE_2"/>
    <property type="match status" value="1"/>
</dbReference>
<feature type="binding site" evidence="4">
    <location>
        <position position="219"/>
    </location>
    <ligand>
        <name>Mn(2+)</name>
        <dbReference type="ChEBI" id="CHEBI:29035"/>
        <label>1</label>
    </ligand>
</feature>
<comment type="similarity">
    <text evidence="1">Belongs to the arginase family. Agmatinase subfamily.</text>
</comment>
<feature type="binding site" evidence="4">
    <location>
        <position position="315"/>
    </location>
    <ligand>
        <name>Mn(2+)</name>
        <dbReference type="ChEBI" id="CHEBI:29035"/>
        <label>1</label>
    </ligand>
</feature>
<keyword evidence="7" id="KW-1185">Reference proteome</keyword>
<keyword evidence="4" id="KW-0464">Manganese</keyword>
<evidence type="ECO:0000256" key="5">
    <source>
        <dbReference type="RuleBase" id="RU003684"/>
    </source>
</evidence>
<dbReference type="GeneID" id="43591852"/>
<dbReference type="PRINTS" id="PR00116">
    <property type="entry name" value="ARGINASE"/>
</dbReference>